<name>A0A421BJE1_9RHOB</name>
<keyword evidence="2" id="KW-1185">Reference proteome</keyword>
<comment type="caution">
    <text evidence="1">The sequence shown here is derived from an EMBL/GenBank/DDBJ whole genome shotgun (WGS) entry which is preliminary data.</text>
</comment>
<sequence>MAALPNLTVVGGESGLPLYPIPTGMVLEQNFFMKFRHRDWMKSEFRNLASREVRAVALDLFCVAYDEDPAGTLPANEELLARLVDVPLDDWRGLCARKISPLDGWQRCVTDAGVMRLFHPLMVGMATDATKSRADYLEKKEADRERKRMEALPDQIRRAGASSRMAEDQDYLVRLDQYLLEHFPPPTQRRPKVVKQAMEALDALDRGALRGM</sequence>
<dbReference type="EMBL" id="RCHI01000029">
    <property type="protein sequence ID" value="RLL61549.1"/>
    <property type="molecule type" value="Genomic_DNA"/>
</dbReference>
<accession>A0A421BJE1</accession>
<gene>
    <name evidence="1" type="ORF">DYS74_17905</name>
</gene>
<organism evidence="1 2">
    <name type="scientific">Paenirhodobacter hankyongi</name>
    <dbReference type="NCBI Taxonomy" id="2294033"/>
    <lineage>
        <taxon>Bacteria</taxon>
        <taxon>Pseudomonadati</taxon>
        <taxon>Pseudomonadota</taxon>
        <taxon>Alphaproteobacteria</taxon>
        <taxon>Rhodobacterales</taxon>
        <taxon>Rhodobacter group</taxon>
        <taxon>Paenirhodobacter</taxon>
    </lineage>
</organism>
<evidence type="ECO:0000313" key="1">
    <source>
        <dbReference type="EMBL" id="RLL61549.1"/>
    </source>
</evidence>
<dbReference type="AlphaFoldDB" id="A0A421BJE1"/>
<dbReference type="RefSeq" id="WP_121534990.1">
    <property type="nucleotide sequence ID" value="NZ_RCHI01000029.1"/>
</dbReference>
<reference evidence="1 2" key="1">
    <citation type="submission" date="2018-10" db="EMBL/GenBank/DDBJ databases">
        <title>Rhodobacter sp . BO-81.</title>
        <authorList>
            <person name="Im W.T."/>
        </authorList>
    </citation>
    <scope>NUCLEOTIDE SEQUENCE [LARGE SCALE GENOMIC DNA]</scope>
    <source>
        <strain evidence="1 2">BO-81</strain>
    </source>
</reference>
<dbReference type="Proteomes" id="UP000279673">
    <property type="component" value="Unassembled WGS sequence"/>
</dbReference>
<evidence type="ECO:0008006" key="3">
    <source>
        <dbReference type="Google" id="ProtNLM"/>
    </source>
</evidence>
<evidence type="ECO:0000313" key="2">
    <source>
        <dbReference type="Proteomes" id="UP000279673"/>
    </source>
</evidence>
<proteinExistence type="predicted"/>
<protein>
    <recommendedName>
        <fullName evidence="3">DUF1376 domain-containing protein</fullName>
    </recommendedName>
</protein>